<protein>
    <recommendedName>
        <fullName evidence="3">Chitinase</fullName>
    </recommendedName>
</protein>
<dbReference type="AlphaFoldDB" id="A0A6V8QYI6"/>
<evidence type="ECO:0008006" key="3">
    <source>
        <dbReference type="Google" id="ProtNLM"/>
    </source>
</evidence>
<evidence type="ECO:0000313" key="2">
    <source>
        <dbReference type="Proteomes" id="UP000517252"/>
    </source>
</evidence>
<dbReference type="OrthoDB" id="4686328at2759"/>
<organism evidence="1 2">
    <name type="scientific">Trichoderma asperellum</name>
    <name type="common">Filamentous fungus</name>
    <dbReference type="NCBI Taxonomy" id="101201"/>
    <lineage>
        <taxon>Eukaryota</taxon>
        <taxon>Fungi</taxon>
        <taxon>Dikarya</taxon>
        <taxon>Ascomycota</taxon>
        <taxon>Pezizomycotina</taxon>
        <taxon>Sordariomycetes</taxon>
        <taxon>Hypocreomycetidae</taxon>
        <taxon>Hypocreales</taxon>
        <taxon>Hypocreaceae</taxon>
        <taxon>Trichoderma</taxon>
    </lineage>
</organism>
<reference evidence="1 2" key="1">
    <citation type="submission" date="2020-07" db="EMBL/GenBank/DDBJ databases">
        <title>Trichoderma asperellum IC-1 whole genome shotgun sequence.</title>
        <authorList>
            <person name="Kanamasa S."/>
            <person name="Takahashi H."/>
        </authorList>
    </citation>
    <scope>NUCLEOTIDE SEQUENCE [LARGE SCALE GENOMIC DNA]</scope>
    <source>
        <strain evidence="1 2">IC-1</strain>
    </source>
</reference>
<gene>
    <name evidence="1" type="ORF">TASIC1_0009014100</name>
</gene>
<evidence type="ECO:0000313" key="1">
    <source>
        <dbReference type="EMBL" id="GFP57804.1"/>
    </source>
</evidence>
<sequence>MPSITYQAKVGPDANPYYGQLIVSNLQYDDASKVTIKKFLGITFKSPASLEKDEVIVSTNPWQEVTPDVDFNQIDDETFLITVKLNFESTYKFNLSDTIIFGIKSDLTSHPDTYLESFAFAADALPDTDGTVEITAASAPDPALASLKVPLVFQQGFQKTPVDVPLDDITSVKIPAGDYTVSAAELATKDQTTVAETQVSPTSLTVKTGETTGVEVSFGSTSKYSAVDVTIGDISALQGEKFHVQLTVDGNALTDFYSPVNHTTSLRRLPAKGTLEVSVDGITLNNVEYTLPTKSETLSAKLFTFTFGEDDVESSPVDTTGFVKLPIVVKSDVKVDQDILVRLTSKDVVYTQKVPAKAGTTPFSVLVASGHYTVGSTSFINSGAVYVVNAAANLTVADNGSTVLPLELLKGAELKVKGFPGHLSFGALVDLTPNNVKDLVAAGVSSIFKYAGIDGAGDKQVFLNDDAATRRTIQLARDVEKELADGSKVLPVMISYTCNLSLGDIYTQLQDNKGLTHSFANLVLSLKIANDAIDDDHPVPAGFIVNADFLGEGQKENLTDYAMPVREPLQGALDHWNVGAKIPDSIADTFAGYTHAVNWLIRTVAPSVTFGWQVNIWGGGTSTWIYNSGPDNNDPFVEANKTATYIKELGTYDGEYAPDFLAIDRYEADDWTQRAYLNGYFYGPYEWRRYYDFVKDVSVSLQVPVMPWQIPASHAPLVTDAVSTDYDSQHWGTGGSYLLGDAAINSDYHNINPTVLSLKLNPTLIQAETAAKVWQRGEPFDLSQPAYLDFPLRGIFTVLLGGGSTTGVISTVGNAGPWVTDRLNAYAHNPIGFDDTSSDASKAKASQSTRIVGWWSKLWKELRGTENA</sequence>
<dbReference type="EMBL" id="BLZH01000009">
    <property type="protein sequence ID" value="GFP57804.1"/>
    <property type="molecule type" value="Genomic_DNA"/>
</dbReference>
<comment type="caution">
    <text evidence="1">The sequence shown here is derived from an EMBL/GenBank/DDBJ whole genome shotgun (WGS) entry which is preliminary data.</text>
</comment>
<proteinExistence type="predicted"/>
<accession>A0A6V8QYI6</accession>
<dbReference type="Proteomes" id="UP000517252">
    <property type="component" value="Unassembled WGS sequence"/>
</dbReference>
<name>A0A6V8QYI6_TRIAP</name>